<evidence type="ECO:0000313" key="6">
    <source>
        <dbReference type="Proteomes" id="UP001163203"/>
    </source>
</evidence>
<proteinExistence type="predicted"/>
<evidence type="ECO:0000256" key="3">
    <source>
        <dbReference type="SAM" id="MobiDB-lite"/>
    </source>
</evidence>
<accession>A0ABY7B8S7</accession>
<evidence type="ECO:0000259" key="4">
    <source>
        <dbReference type="PROSITE" id="PS51755"/>
    </source>
</evidence>
<feature type="DNA-binding region" description="OmpR/PhoB-type" evidence="2">
    <location>
        <begin position="1"/>
        <end position="68"/>
    </location>
</feature>
<keyword evidence="1 2" id="KW-0238">DNA-binding</keyword>
<feature type="region of interest" description="Disordered" evidence="3">
    <location>
        <begin position="76"/>
        <end position="115"/>
    </location>
</feature>
<dbReference type="SUPFAM" id="SSF46894">
    <property type="entry name" value="C-terminal effector domain of the bipartite response regulators"/>
    <property type="match status" value="1"/>
</dbReference>
<dbReference type="RefSeq" id="WP_268758853.1">
    <property type="nucleotide sequence ID" value="NZ_CP113836.1"/>
</dbReference>
<evidence type="ECO:0000313" key="5">
    <source>
        <dbReference type="EMBL" id="WAL68760.1"/>
    </source>
</evidence>
<dbReference type="InterPro" id="IPR001867">
    <property type="entry name" value="OmpR/PhoB-type_DNA-bd"/>
</dbReference>
<dbReference type="InterPro" id="IPR016032">
    <property type="entry name" value="Sig_transdc_resp-reg_C-effctor"/>
</dbReference>
<dbReference type="EMBL" id="CP113836">
    <property type="protein sequence ID" value="WAL68760.1"/>
    <property type="molecule type" value="Genomic_DNA"/>
</dbReference>
<dbReference type="SMART" id="SM00862">
    <property type="entry name" value="Trans_reg_C"/>
    <property type="match status" value="1"/>
</dbReference>
<evidence type="ECO:0000256" key="2">
    <source>
        <dbReference type="PROSITE-ProRule" id="PRU01091"/>
    </source>
</evidence>
<dbReference type="Pfam" id="PF00486">
    <property type="entry name" value="Trans_reg_C"/>
    <property type="match status" value="1"/>
</dbReference>
<name>A0ABY7B8S7_9PSEU</name>
<feature type="compositionally biased region" description="Low complexity" evidence="3">
    <location>
        <begin position="102"/>
        <end position="115"/>
    </location>
</feature>
<dbReference type="PROSITE" id="PS51755">
    <property type="entry name" value="OMPR_PHOB"/>
    <property type="match status" value="1"/>
</dbReference>
<dbReference type="CDD" id="cd00383">
    <property type="entry name" value="trans_reg_C"/>
    <property type="match status" value="1"/>
</dbReference>
<gene>
    <name evidence="5" type="ORF">ORV05_13640</name>
</gene>
<feature type="domain" description="OmpR/PhoB-type" evidence="4">
    <location>
        <begin position="1"/>
        <end position="68"/>
    </location>
</feature>
<dbReference type="Proteomes" id="UP001163203">
    <property type="component" value="Chromosome"/>
</dbReference>
<keyword evidence="6" id="KW-1185">Reference proteome</keyword>
<organism evidence="5 6">
    <name type="scientific">Amycolatopsis cynarae</name>
    <dbReference type="NCBI Taxonomy" id="2995223"/>
    <lineage>
        <taxon>Bacteria</taxon>
        <taxon>Bacillati</taxon>
        <taxon>Actinomycetota</taxon>
        <taxon>Actinomycetes</taxon>
        <taxon>Pseudonocardiales</taxon>
        <taxon>Pseudonocardiaceae</taxon>
        <taxon>Amycolatopsis</taxon>
    </lineage>
</organism>
<evidence type="ECO:0000256" key="1">
    <source>
        <dbReference type="ARBA" id="ARBA00023125"/>
    </source>
</evidence>
<sequence>MTRWLSVFLCRNAGRTCDRSTLMRRVCDLPPSGPARTTDVHIRKLRLKLPVLADSVATVRGVGYRFDGTPLVRLAEPLPHPWPQSDQPPHRTGPRRAGGPGSHHPAAPGTGLFSF</sequence>
<dbReference type="InterPro" id="IPR036388">
    <property type="entry name" value="WH-like_DNA-bd_sf"/>
</dbReference>
<reference evidence="5" key="1">
    <citation type="submission" date="2022-11" db="EMBL/GenBank/DDBJ databases">
        <authorList>
            <person name="Mo P."/>
        </authorList>
    </citation>
    <scope>NUCLEOTIDE SEQUENCE</scope>
    <source>
        <strain evidence="5">HUAS 11-8</strain>
    </source>
</reference>
<protein>
    <submittedName>
        <fullName evidence="5">Helix-turn-helix domain-containing protein</fullName>
    </submittedName>
</protein>
<dbReference type="Gene3D" id="1.10.10.10">
    <property type="entry name" value="Winged helix-like DNA-binding domain superfamily/Winged helix DNA-binding domain"/>
    <property type="match status" value="1"/>
</dbReference>